<dbReference type="Pfam" id="PF08216">
    <property type="entry name" value="CTNNBL"/>
    <property type="match status" value="1"/>
</dbReference>
<evidence type="ECO:0000256" key="7">
    <source>
        <dbReference type="ARBA" id="ARBA00061776"/>
    </source>
</evidence>
<dbReference type="AlphaFoldDB" id="A0A915LCG8"/>
<dbReference type="SUPFAM" id="SSF48371">
    <property type="entry name" value="ARM repeat"/>
    <property type="match status" value="1"/>
</dbReference>
<dbReference type="InterPro" id="IPR013180">
    <property type="entry name" value="CTNNBL1_N"/>
</dbReference>
<evidence type="ECO:0000256" key="3">
    <source>
        <dbReference type="ARBA" id="ARBA00022737"/>
    </source>
</evidence>
<dbReference type="GO" id="GO:0005681">
    <property type="term" value="C:spliceosomal complex"/>
    <property type="evidence" value="ECO:0007669"/>
    <property type="project" value="TreeGrafter"/>
</dbReference>
<dbReference type="Proteomes" id="UP000887565">
    <property type="component" value="Unplaced"/>
</dbReference>
<evidence type="ECO:0000256" key="5">
    <source>
        <dbReference type="ARBA" id="ARBA00023242"/>
    </source>
</evidence>
<sequence length="541" mass="62300">MPRSIRISFEKSAQVSDRRRSARDENLEPFAKLSRLEANGGNIDASELLKSADDVDVEPVDEKNVRKMVSMFEKRALKNQEMRVKFSDQPDKFMDSEVELNVAIQELHALSTAPQYYHLLVDANIIQHFLYTLNHENTDISCAVVHLLQELTDIDMLTESKEAADKISGWIVNDGQIIGALIKNLERLDEVANKDEADGVYNTLAVIENVFEFESEELVLHLVRLGFLAWILKRLKAKIPFDANALYCSELLSVLLQNSDVCKKSLGQELDGVDILLQQLASFKRHNPKDQDEIEYMENMFDSLCACLMHTDNLRKFLDGEGLQLMNLMLREKKMSRSSALKVLDYAMNSKAAKDNCDKFVDILGLRTLFPLFMKTPAKHKRKGHTAEEHEEHVCAIIASLLKYCSTAQQQRVLSKFTESDCEKVERLIELHFKYLERVKRFEINYERRRPAEIYDEETEDEKYLKKLDAGLFTLHLIDYIMAEIYVNGPAVLKERISKILNIKKSSITVVREVLERYGENLDDKSHEKISLINLLTKMVD</sequence>
<keyword evidence="12" id="KW-1185">Reference proteome</keyword>
<keyword evidence="5" id="KW-0539">Nucleus</keyword>
<comment type="function">
    <text evidence="6">Component of the PRP19-CDC5L complex that forms an integral part of the spliceosome and is required for activating pre-mRNA splicing. Participates in AID/AICDA-mediated somatic hypermutation (SHM) and class-switch recombination (CSR), 2 processes resulting in the production of high-affinity, mutated isotype-switched antibodies.</text>
</comment>
<evidence type="ECO:0000256" key="1">
    <source>
        <dbReference type="ARBA" id="ARBA00004123"/>
    </source>
</evidence>
<proteinExistence type="predicted"/>
<comment type="subunit">
    <text evidence="7">Component of the PRP19-CDC5L splicing complex composed of a core complex comprising a homotetramer of PRPF19, CDC5L, PLRG1 and BCAS2, and at least three less stably associated proteins CTNNBL1, CWC15 and HSPA8. Interacts directly with CWC15 and CDC5L in the complex. Interacts with AICDA; the interaction is important for the antibody diversification activity of AICDA. Interacts with PRPF31 (via its NLS). Interacts (via its N-terminal NLS) with KPNA1 and KPNA2.</text>
</comment>
<dbReference type="SMART" id="SM01156">
    <property type="entry name" value="DUF1716"/>
    <property type="match status" value="1"/>
</dbReference>
<evidence type="ECO:0000313" key="13">
    <source>
        <dbReference type="WBParaSite" id="nRc.2.0.1.t48038-RA"/>
    </source>
</evidence>
<keyword evidence="3" id="KW-0677">Repeat</keyword>
<evidence type="ECO:0000256" key="2">
    <source>
        <dbReference type="ARBA" id="ARBA00022553"/>
    </source>
</evidence>
<evidence type="ECO:0000256" key="9">
    <source>
        <dbReference type="ARBA" id="ARBA00083862"/>
    </source>
</evidence>
<accession>A0A915LCG8</accession>
<dbReference type="OMA" id="TDWREQE"/>
<comment type="subcellular location">
    <subcellularLocation>
        <location evidence="1">Nucleus</location>
    </subcellularLocation>
</comment>
<keyword evidence="4" id="KW-0175">Coiled coil</keyword>
<dbReference type="PANTHER" id="PTHR14978">
    <property type="entry name" value="BETA-CATENIN-LIKE PROTEIN 1 NUCLEAR ASSOCIATED PROTEIN"/>
    <property type="match status" value="1"/>
</dbReference>
<reference evidence="13" key="1">
    <citation type="submission" date="2022-11" db="UniProtKB">
        <authorList>
            <consortium name="WormBaseParasite"/>
        </authorList>
    </citation>
    <scope>IDENTIFICATION</scope>
</reference>
<dbReference type="InterPro" id="IPR016024">
    <property type="entry name" value="ARM-type_fold"/>
</dbReference>
<evidence type="ECO:0000256" key="10">
    <source>
        <dbReference type="SAM" id="MobiDB-lite"/>
    </source>
</evidence>
<keyword evidence="2" id="KW-0597">Phosphoprotein</keyword>
<name>A0A915LCG8_ROMCU</name>
<organism evidence="12 13">
    <name type="scientific">Romanomermis culicivorax</name>
    <name type="common">Nematode worm</name>
    <dbReference type="NCBI Taxonomy" id="13658"/>
    <lineage>
        <taxon>Eukaryota</taxon>
        <taxon>Metazoa</taxon>
        <taxon>Ecdysozoa</taxon>
        <taxon>Nematoda</taxon>
        <taxon>Enoplea</taxon>
        <taxon>Dorylaimia</taxon>
        <taxon>Mermithida</taxon>
        <taxon>Mermithoidea</taxon>
        <taxon>Mermithidae</taxon>
        <taxon>Romanomermis</taxon>
    </lineage>
</organism>
<feature type="domain" description="Beta-catenin-like protein 1 N-terminal" evidence="11">
    <location>
        <begin position="41"/>
        <end position="145"/>
    </location>
</feature>
<dbReference type="Gene3D" id="1.25.10.10">
    <property type="entry name" value="Leucine-rich Repeat Variant"/>
    <property type="match status" value="1"/>
</dbReference>
<dbReference type="PANTHER" id="PTHR14978:SF0">
    <property type="entry name" value="BETA-CATENIN-LIKE PROTEIN 1"/>
    <property type="match status" value="1"/>
</dbReference>
<evidence type="ECO:0000259" key="11">
    <source>
        <dbReference type="SMART" id="SM01156"/>
    </source>
</evidence>
<protein>
    <recommendedName>
        <fullName evidence="8">Beta-catenin-like protein 1</fullName>
    </recommendedName>
    <alternativeName>
        <fullName evidence="9">Nuclear-associated protein</fullName>
    </alternativeName>
</protein>
<feature type="region of interest" description="Disordered" evidence="10">
    <location>
        <begin position="1"/>
        <end position="24"/>
    </location>
</feature>
<dbReference type="WBParaSite" id="nRc.2.0.1.t48038-RA">
    <property type="protein sequence ID" value="nRc.2.0.1.t48038-RA"/>
    <property type="gene ID" value="nRc.2.0.1.g48038"/>
</dbReference>
<evidence type="ECO:0000256" key="6">
    <source>
        <dbReference type="ARBA" id="ARBA00058456"/>
    </source>
</evidence>
<evidence type="ECO:0000256" key="8">
    <source>
        <dbReference type="ARBA" id="ARBA00070106"/>
    </source>
</evidence>
<dbReference type="FunFam" id="1.25.10.10:FF:001136">
    <property type="entry name" value="Beta-catenin-like protein 1"/>
    <property type="match status" value="1"/>
</dbReference>
<dbReference type="InterPro" id="IPR039678">
    <property type="entry name" value="CTNNBL1"/>
</dbReference>
<evidence type="ECO:0000256" key="4">
    <source>
        <dbReference type="ARBA" id="ARBA00023054"/>
    </source>
</evidence>
<dbReference type="GO" id="GO:0010467">
    <property type="term" value="P:gene expression"/>
    <property type="evidence" value="ECO:0007669"/>
    <property type="project" value="UniProtKB-ARBA"/>
</dbReference>
<dbReference type="InterPro" id="IPR011989">
    <property type="entry name" value="ARM-like"/>
</dbReference>
<evidence type="ECO:0000313" key="12">
    <source>
        <dbReference type="Proteomes" id="UP000887565"/>
    </source>
</evidence>